<evidence type="ECO:0000313" key="1">
    <source>
        <dbReference type="EMBL" id="KAG4303824.1"/>
    </source>
</evidence>
<protein>
    <submittedName>
        <fullName evidence="1">Uncharacterized protein</fullName>
    </submittedName>
</protein>
<proteinExistence type="predicted"/>
<dbReference type="EMBL" id="JABTEG010000020">
    <property type="protein sequence ID" value="KAG4303824.1"/>
    <property type="molecule type" value="Genomic_DNA"/>
</dbReference>
<dbReference type="Proteomes" id="UP000768646">
    <property type="component" value="Unassembled WGS sequence"/>
</dbReference>
<keyword evidence="2" id="KW-1185">Reference proteome</keyword>
<reference evidence="1 2" key="1">
    <citation type="journal article" date="2021" name="Commun. Biol.">
        <title>Genomic insights into the host specific adaptation of the Pneumocystis genus.</title>
        <authorList>
            <person name="Cisse O.H."/>
            <person name="Ma L."/>
            <person name="Dekker J.P."/>
            <person name="Khil P.P."/>
            <person name="Youn J.-H."/>
            <person name="Brenchley J.M."/>
            <person name="Blair R."/>
            <person name="Pahar B."/>
            <person name="Chabe M."/>
            <person name="Van Rompay K.K.A."/>
            <person name="Keesler R."/>
            <person name="Sukura A."/>
            <person name="Hirsch V."/>
            <person name="Kutty G."/>
            <person name="Liu Y."/>
            <person name="Peng L."/>
            <person name="Chen J."/>
            <person name="Song J."/>
            <person name="Weissenbacher-Lang C."/>
            <person name="Xu J."/>
            <person name="Upham N.S."/>
            <person name="Stajich J.E."/>
            <person name="Cuomo C.A."/>
            <person name="Cushion M.T."/>
            <person name="Kovacs J.A."/>
        </authorList>
    </citation>
    <scope>NUCLEOTIDE SEQUENCE [LARGE SCALE GENOMIC DNA]</scope>
    <source>
        <strain evidence="1 2">RABM</strain>
    </source>
</reference>
<name>A0ACB7CAJ0_9ASCO</name>
<accession>A0ACB7CAJ0</accession>
<gene>
    <name evidence="1" type="ORF">PORY_002753</name>
</gene>
<comment type="caution">
    <text evidence="1">The sequence shown here is derived from an EMBL/GenBank/DDBJ whole genome shotgun (WGS) entry which is preliminary data.</text>
</comment>
<evidence type="ECO:0000313" key="2">
    <source>
        <dbReference type="Proteomes" id="UP000768646"/>
    </source>
</evidence>
<sequence length="159" mass="18870">MFFYIFMEKMLIPKDNRRKIYELLFKDGTLVAKKDFNAPSSMELQNVPNLQVIKACQSLTSRGYLKTQFSWQYYYYTLTNEGIDYLREWLHLPNEIVPNTCKRHARQQISRIPRSDTYRSRSDKYDYKRRDHTEKKEGIAPGDFAPTFKSGAERGYIAA</sequence>
<organism evidence="1 2">
    <name type="scientific">Pneumocystis oryctolagi</name>
    <dbReference type="NCBI Taxonomy" id="42067"/>
    <lineage>
        <taxon>Eukaryota</taxon>
        <taxon>Fungi</taxon>
        <taxon>Dikarya</taxon>
        <taxon>Ascomycota</taxon>
        <taxon>Taphrinomycotina</taxon>
        <taxon>Pneumocystomycetes</taxon>
        <taxon>Pneumocystaceae</taxon>
        <taxon>Pneumocystis</taxon>
    </lineage>
</organism>